<feature type="chain" id="PRO_5047225028" evidence="4">
    <location>
        <begin position="20"/>
        <end position="264"/>
    </location>
</feature>
<dbReference type="InterPro" id="IPR005950">
    <property type="entry name" value="ModA"/>
</dbReference>
<keyword evidence="2" id="KW-0479">Metal-binding</keyword>
<sequence length="264" mass="26180">MTRALGPALAALTTAALLAGCATSGTEDTGSTDPSRTAAAVPEITVYAAASLRSTFTELGEMFEARYPTTAVRFNFAGSADLLTQLSQGAPADVFASADTANMTRAVDAGLVAGSPVDFATNTLTIVTPPGNPRGVNTFADLAAPGTQVVVCAPQVPCGAATATVEQATGVDLTPVSEESSVTDVLGKVTSGQADAGLVYVTDAAGAGAKVTAVAFPESAGAVNTYPIAVLNESESASAAREFVNLVTGEAGRTVLTDAGFAAP</sequence>
<dbReference type="SUPFAM" id="SSF53850">
    <property type="entry name" value="Periplasmic binding protein-like II"/>
    <property type="match status" value="1"/>
</dbReference>
<comment type="caution">
    <text evidence="5">The sequence shown here is derived from an EMBL/GenBank/DDBJ whole genome shotgun (WGS) entry which is preliminary data.</text>
</comment>
<comment type="similarity">
    <text evidence="1">Belongs to the bacterial solute-binding protein ModA family.</text>
</comment>
<dbReference type="EMBL" id="JBHSFO010000009">
    <property type="protein sequence ID" value="MFC4605134.1"/>
    <property type="molecule type" value="Genomic_DNA"/>
</dbReference>
<dbReference type="Proteomes" id="UP001595914">
    <property type="component" value="Unassembled WGS sequence"/>
</dbReference>
<protein>
    <submittedName>
        <fullName evidence="5">Molybdate ABC transporter substrate-binding protein</fullName>
    </submittedName>
</protein>
<dbReference type="PIRSF" id="PIRSF004846">
    <property type="entry name" value="ModA"/>
    <property type="match status" value="1"/>
</dbReference>
<reference evidence="6" key="1">
    <citation type="journal article" date="2019" name="Int. J. Syst. Evol. Microbiol.">
        <title>The Global Catalogue of Microorganisms (GCM) 10K type strain sequencing project: providing services to taxonomists for standard genome sequencing and annotation.</title>
        <authorList>
            <consortium name="The Broad Institute Genomics Platform"/>
            <consortium name="The Broad Institute Genome Sequencing Center for Infectious Disease"/>
            <person name="Wu L."/>
            <person name="Ma J."/>
        </authorList>
    </citation>
    <scope>NUCLEOTIDE SEQUENCE [LARGE SCALE GENOMIC DNA]</scope>
    <source>
        <strain evidence="6">CCUG 54520</strain>
    </source>
</reference>
<evidence type="ECO:0000256" key="4">
    <source>
        <dbReference type="SAM" id="SignalP"/>
    </source>
</evidence>
<keyword evidence="3 4" id="KW-0732">Signal</keyword>
<name>A0ABV9FV90_9NOCA</name>
<dbReference type="PANTHER" id="PTHR30632:SF0">
    <property type="entry name" value="SULFATE-BINDING PROTEIN"/>
    <property type="match status" value="1"/>
</dbReference>
<dbReference type="CDD" id="cd13538">
    <property type="entry name" value="PBP2_ModA_like_1"/>
    <property type="match status" value="1"/>
</dbReference>
<dbReference type="RefSeq" id="WP_378418491.1">
    <property type="nucleotide sequence ID" value="NZ_JBHSFO010000009.1"/>
</dbReference>
<dbReference type="PROSITE" id="PS51257">
    <property type="entry name" value="PROKAR_LIPOPROTEIN"/>
    <property type="match status" value="1"/>
</dbReference>
<keyword evidence="6" id="KW-1185">Reference proteome</keyword>
<dbReference type="PANTHER" id="PTHR30632">
    <property type="entry name" value="MOLYBDATE-BINDING PERIPLASMIC PROTEIN"/>
    <property type="match status" value="1"/>
</dbReference>
<accession>A0ABV9FV90</accession>
<organism evidence="5 6">
    <name type="scientific">Rhodococcus kronopolitis</name>
    <dbReference type="NCBI Taxonomy" id="1460226"/>
    <lineage>
        <taxon>Bacteria</taxon>
        <taxon>Bacillati</taxon>
        <taxon>Actinomycetota</taxon>
        <taxon>Actinomycetes</taxon>
        <taxon>Mycobacteriales</taxon>
        <taxon>Nocardiaceae</taxon>
        <taxon>Rhodococcus</taxon>
    </lineage>
</organism>
<feature type="signal peptide" evidence="4">
    <location>
        <begin position="1"/>
        <end position="19"/>
    </location>
</feature>
<evidence type="ECO:0000256" key="1">
    <source>
        <dbReference type="ARBA" id="ARBA00009175"/>
    </source>
</evidence>
<dbReference type="Pfam" id="PF13531">
    <property type="entry name" value="SBP_bac_11"/>
    <property type="match status" value="1"/>
</dbReference>
<evidence type="ECO:0000313" key="6">
    <source>
        <dbReference type="Proteomes" id="UP001595914"/>
    </source>
</evidence>
<proteinExistence type="inferred from homology"/>
<evidence type="ECO:0000313" key="5">
    <source>
        <dbReference type="EMBL" id="MFC4605134.1"/>
    </source>
</evidence>
<dbReference type="NCBIfam" id="TIGR01256">
    <property type="entry name" value="modA"/>
    <property type="match status" value="1"/>
</dbReference>
<gene>
    <name evidence="5" type="primary">modA</name>
    <name evidence="5" type="ORF">ACFO6S_15665</name>
</gene>
<dbReference type="InterPro" id="IPR050682">
    <property type="entry name" value="ModA/WtpA"/>
</dbReference>
<evidence type="ECO:0000256" key="2">
    <source>
        <dbReference type="ARBA" id="ARBA00022723"/>
    </source>
</evidence>
<dbReference type="Gene3D" id="3.40.190.10">
    <property type="entry name" value="Periplasmic binding protein-like II"/>
    <property type="match status" value="2"/>
</dbReference>
<evidence type="ECO:0000256" key="3">
    <source>
        <dbReference type="ARBA" id="ARBA00022729"/>
    </source>
</evidence>